<feature type="transmembrane region" description="Helical" evidence="1">
    <location>
        <begin position="236"/>
        <end position="257"/>
    </location>
</feature>
<proteinExistence type="predicted"/>
<sequence length="262" mass="27788">MIDALRFEWVRLRTIRSTYWLIGLALFLNAAVAFLVNLATRNNPPDTDIVGATVTGGGTASPLPLLAVFMAAVGILATGHEYRYGTIQPTLTTIPRRATVLTAKLAVVAAAAVAVTVASMLVNVAVGLVFWGEFPGLTEQPLDAALPGYVLLVVLWAVLGAALAQLFRSVPAALVAILVTPLVVEQMIFRLSLVPALDWLAPMIKFLPFSAGLRLVDLSGTAALTDADNFDLFGRWAAGGVFTAFVAIVLTAAWTLFARRDA</sequence>
<feature type="transmembrane region" description="Helical" evidence="1">
    <location>
        <begin position="20"/>
        <end position="40"/>
    </location>
</feature>
<dbReference type="Proteomes" id="UP001339911">
    <property type="component" value="Unassembled WGS sequence"/>
</dbReference>
<name>A0ABU7SGT8_9ACTN</name>
<dbReference type="RefSeq" id="WP_331209452.1">
    <property type="nucleotide sequence ID" value="NZ_JAZGQL010000014.1"/>
</dbReference>
<keyword evidence="1" id="KW-1133">Transmembrane helix</keyword>
<reference evidence="2 3" key="1">
    <citation type="submission" date="2024-01" db="EMBL/GenBank/DDBJ databases">
        <title>Genome insights into Plantactinospora veratri sp. nov.</title>
        <authorList>
            <person name="Wang L."/>
        </authorList>
    </citation>
    <scope>NUCLEOTIDE SEQUENCE [LARGE SCALE GENOMIC DNA]</scope>
    <source>
        <strain evidence="2 3">NEAU-FHS4</strain>
    </source>
</reference>
<dbReference type="PANTHER" id="PTHR37305">
    <property type="entry name" value="INTEGRAL MEMBRANE PROTEIN-RELATED"/>
    <property type="match status" value="1"/>
</dbReference>
<organism evidence="2 3">
    <name type="scientific">Plantactinospora veratri</name>
    <dbReference type="NCBI Taxonomy" id="1436122"/>
    <lineage>
        <taxon>Bacteria</taxon>
        <taxon>Bacillati</taxon>
        <taxon>Actinomycetota</taxon>
        <taxon>Actinomycetes</taxon>
        <taxon>Micromonosporales</taxon>
        <taxon>Micromonosporaceae</taxon>
        <taxon>Plantactinospora</taxon>
    </lineage>
</organism>
<comment type="caution">
    <text evidence="2">The sequence shown here is derived from an EMBL/GenBank/DDBJ whole genome shotgun (WGS) entry which is preliminary data.</text>
</comment>
<feature type="transmembrane region" description="Helical" evidence="1">
    <location>
        <begin position="60"/>
        <end position="79"/>
    </location>
</feature>
<gene>
    <name evidence="2" type="ORF">V1634_20260</name>
</gene>
<evidence type="ECO:0000313" key="2">
    <source>
        <dbReference type="EMBL" id="MEE6309175.1"/>
    </source>
</evidence>
<dbReference type="Pfam" id="PF12730">
    <property type="entry name" value="ABC2_membrane_4"/>
    <property type="match status" value="1"/>
</dbReference>
<protein>
    <submittedName>
        <fullName evidence="2">ABC transporter permease</fullName>
    </submittedName>
</protein>
<keyword evidence="3" id="KW-1185">Reference proteome</keyword>
<evidence type="ECO:0000313" key="3">
    <source>
        <dbReference type="Proteomes" id="UP001339911"/>
    </source>
</evidence>
<keyword evidence="1" id="KW-0472">Membrane</keyword>
<feature type="transmembrane region" description="Helical" evidence="1">
    <location>
        <begin position="105"/>
        <end position="132"/>
    </location>
</feature>
<evidence type="ECO:0000256" key="1">
    <source>
        <dbReference type="SAM" id="Phobius"/>
    </source>
</evidence>
<dbReference type="PANTHER" id="PTHR37305:SF1">
    <property type="entry name" value="MEMBRANE PROTEIN"/>
    <property type="match status" value="1"/>
</dbReference>
<feature type="transmembrane region" description="Helical" evidence="1">
    <location>
        <begin position="170"/>
        <end position="189"/>
    </location>
</feature>
<dbReference type="EMBL" id="JAZGQL010000014">
    <property type="protein sequence ID" value="MEE6309175.1"/>
    <property type="molecule type" value="Genomic_DNA"/>
</dbReference>
<keyword evidence="1" id="KW-0812">Transmembrane</keyword>
<accession>A0ABU7SGT8</accession>
<feature type="transmembrane region" description="Helical" evidence="1">
    <location>
        <begin position="144"/>
        <end position="163"/>
    </location>
</feature>